<protein>
    <submittedName>
        <fullName evidence="1">Uncharacterized protein</fullName>
    </submittedName>
</protein>
<gene>
    <name evidence="1" type="ORF">OUZ56_028155</name>
</gene>
<organism evidence="1 2">
    <name type="scientific">Daphnia magna</name>
    <dbReference type="NCBI Taxonomy" id="35525"/>
    <lineage>
        <taxon>Eukaryota</taxon>
        <taxon>Metazoa</taxon>
        <taxon>Ecdysozoa</taxon>
        <taxon>Arthropoda</taxon>
        <taxon>Crustacea</taxon>
        <taxon>Branchiopoda</taxon>
        <taxon>Diplostraca</taxon>
        <taxon>Cladocera</taxon>
        <taxon>Anomopoda</taxon>
        <taxon>Daphniidae</taxon>
        <taxon>Daphnia</taxon>
    </lineage>
</organism>
<dbReference type="Proteomes" id="UP001234178">
    <property type="component" value="Unassembled WGS sequence"/>
</dbReference>
<dbReference type="EMBL" id="JAOYFB010000040">
    <property type="protein sequence ID" value="KAK4036085.1"/>
    <property type="molecule type" value="Genomic_DNA"/>
</dbReference>
<sequence>MPFNKKQTYCQVPNNDFDLRIPLHSDESFQHGIVFQAKAVDVSCHEGKAFKKKKRGELRALRDHGNVDPTAHPIHRQIEPDARRCARINRTLE</sequence>
<name>A0ABR0B310_9CRUS</name>
<evidence type="ECO:0000313" key="1">
    <source>
        <dbReference type="EMBL" id="KAK4036085.1"/>
    </source>
</evidence>
<comment type="caution">
    <text evidence="1">The sequence shown here is derived from an EMBL/GenBank/DDBJ whole genome shotgun (WGS) entry which is preliminary data.</text>
</comment>
<reference evidence="1 2" key="1">
    <citation type="journal article" date="2023" name="Nucleic Acids Res.">
        <title>The hologenome of Daphnia magna reveals possible DNA methylation and microbiome-mediated evolution of the host genome.</title>
        <authorList>
            <person name="Chaturvedi A."/>
            <person name="Li X."/>
            <person name="Dhandapani V."/>
            <person name="Marshall H."/>
            <person name="Kissane S."/>
            <person name="Cuenca-Cambronero M."/>
            <person name="Asole G."/>
            <person name="Calvet F."/>
            <person name="Ruiz-Romero M."/>
            <person name="Marangio P."/>
            <person name="Guigo R."/>
            <person name="Rago D."/>
            <person name="Mirbahai L."/>
            <person name="Eastwood N."/>
            <person name="Colbourne J.K."/>
            <person name="Zhou J."/>
            <person name="Mallon E."/>
            <person name="Orsini L."/>
        </authorList>
    </citation>
    <scope>NUCLEOTIDE SEQUENCE [LARGE SCALE GENOMIC DNA]</scope>
    <source>
        <strain evidence="1">LRV0_1</strain>
    </source>
</reference>
<keyword evidence="2" id="KW-1185">Reference proteome</keyword>
<proteinExistence type="predicted"/>
<evidence type="ECO:0000313" key="2">
    <source>
        <dbReference type="Proteomes" id="UP001234178"/>
    </source>
</evidence>
<accession>A0ABR0B310</accession>